<dbReference type="EMBL" id="CM010725">
    <property type="protein sequence ID" value="RZC84811.1"/>
    <property type="molecule type" value="Genomic_DNA"/>
</dbReference>
<reference evidence="19 20" key="1">
    <citation type="journal article" date="2018" name="Science">
        <title>The opium poppy genome and morphinan production.</title>
        <authorList>
            <person name="Guo L."/>
            <person name="Winzer T."/>
            <person name="Yang X."/>
            <person name="Li Y."/>
            <person name="Ning Z."/>
            <person name="He Z."/>
            <person name="Teodor R."/>
            <person name="Lu Y."/>
            <person name="Bowser T.A."/>
            <person name="Graham I.A."/>
            <person name="Ye K."/>
        </authorList>
    </citation>
    <scope>NUCLEOTIDE SEQUENCE [LARGE SCALE GENOMIC DNA]</scope>
    <source>
        <strain evidence="20">cv. HN1</strain>
        <tissue evidence="19">Leaves</tissue>
    </source>
</reference>
<keyword evidence="20" id="KW-1185">Reference proteome</keyword>
<dbReference type="InterPro" id="IPR046948">
    <property type="entry name" value="ATL20-22-like"/>
</dbReference>
<evidence type="ECO:0000256" key="15">
    <source>
        <dbReference type="SAM" id="MobiDB-lite"/>
    </source>
</evidence>
<organism evidence="19 20">
    <name type="scientific">Papaver somniferum</name>
    <name type="common">Opium poppy</name>
    <dbReference type="NCBI Taxonomy" id="3469"/>
    <lineage>
        <taxon>Eukaryota</taxon>
        <taxon>Viridiplantae</taxon>
        <taxon>Streptophyta</taxon>
        <taxon>Embryophyta</taxon>
        <taxon>Tracheophyta</taxon>
        <taxon>Spermatophyta</taxon>
        <taxon>Magnoliopsida</taxon>
        <taxon>Ranunculales</taxon>
        <taxon>Papaveraceae</taxon>
        <taxon>Papaveroideae</taxon>
        <taxon>Papaver</taxon>
    </lineage>
</organism>
<feature type="compositionally biased region" description="Low complexity" evidence="15">
    <location>
        <begin position="308"/>
        <end position="319"/>
    </location>
</feature>
<dbReference type="AlphaFoldDB" id="A0A4Y7LKP1"/>
<dbReference type="InterPro" id="IPR025287">
    <property type="entry name" value="WAK_GUB"/>
</dbReference>
<name>A0A4Y7LKP1_PAPSO</name>
<dbReference type="PANTHER" id="PTHR46279:SF9">
    <property type="entry name" value="OS01G0116300 PROTEIN"/>
    <property type="match status" value="1"/>
</dbReference>
<evidence type="ECO:0000256" key="3">
    <source>
        <dbReference type="ARBA" id="ARBA00004906"/>
    </source>
</evidence>
<evidence type="ECO:0000313" key="20">
    <source>
        <dbReference type="Proteomes" id="UP000316621"/>
    </source>
</evidence>
<keyword evidence="5" id="KW-0808">Transferase</keyword>
<dbReference type="GO" id="GO:0008270">
    <property type="term" value="F:zinc ion binding"/>
    <property type="evidence" value="ECO:0007669"/>
    <property type="project" value="UniProtKB-KW"/>
</dbReference>
<keyword evidence="7" id="KW-0479">Metal-binding</keyword>
<dbReference type="OMA" id="PESNDPK"/>
<dbReference type="Proteomes" id="UP000316621">
    <property type="component" value="Chromosome 11"/>
</dbReference>
<keyword evidence="6 16" id="KW-0812">Transmembrane</keyword>
<dbReference type="GO" id="GO:0061630">
    <property type="term" value="F:ubiquitin protein ligase activity"/>
    <property type="evidence" value="ECO:0007669"/>
    <property type="project" value="UniProtKB-EC"/>
</dbReference>
<keyword evidence="10" id="KW-0833">Ubl conjugation pathway</keyword>
<evidence type="ECO:0000313" key="19">
    <source>
        <dbReference type="EMBL" id="RZC84811.1"/>
    </source>
</evidence>
<evidence type="ECO:0000256" key="17">
    <source>
        <dbReference type="SAM" id="SignalP"/>
    </source>
</evidence>
<comment type="subcellular location">
    <subcellularLocation>
        <location evidence="2">Membrane</location>
        <topology evidence="2">Single-pass membrane protein</topology>
    </subcellularLocation>
</comment>
<feature type="transmembrane region" description="Helical" evidence="16">
    <location>
        <begin position="238"/>
        <end position="259"/>
    </location>
</feature>
<feature type="signal peptide" evidence="17">
    <location>
        <begin position="1"/>
        <end position="25"/>
    </location>
</feature>
<evidence type="ECO:0000256" key="2">
    <source>
        <dbReference type="ARBA" id="ARBA00004167"/>
    </source>
</evidence>
<evidence type="ECO:0000256" key="9">
    <source>
        <dbReference type="ARBA" id="ARBA00022771"/>
    </source>
</evidence>
<keyword evidence="8 17" id="KW-0732">Signal</keyword>
<dbReference type="EC" id="2.3.2.27" evidence="4"/>
<feature type="compositionally biased region" description="Basic and acidic residues" evidence="15">
    <location>
        <begin position="269"/>
        <end position="290"/>
    </location>
</feature>
<keyword evidence="9" id="KW-0863">Zinc-finger</keyword>
<proteinExistence type="inferred from homology"/>
<evidence type="ECO:0000256" key="11">
    <source>
        <dbReference type="ARBA" id="ARBA00022833"/>
    </source>
</evidence>
<feature type="domain" description="Wall-associated receptor kinase galacturonan-binding" evidence="18">
    <location>
        <begin position="29"/>
        <end position="98"/>
    </location>
</feature>
<comment type="similarity">
    <text evidence="14">Belongs to the RING-type zinc finger family. ATL subfamily.</text>
</comment>
<evidence type="ECO:0000256" key="8">
    <source>
        <dbReference type="ARBA" id="ARBA00022729"/>
    </source>
</evidence>
<evidence type="ECO:0000256" key="16">
    <source>
        <dbReference type="SAM" id="Phobius"/>
    </source>
</evidence>
<dbReference type="Gramene" id="RZC84811">
    <property type="protein sequence ID" value="RZC84811"/>
    <property type="gene ID" value="C5167_047598"/>
</dbReference>
<dbReference type="PANTHER" id="PTHR46279">
    <property type="entry name" value="RING/U-BOX SUPERFAMILY PROTEIN"/>
    <property type="match status" value="1"/>
</dbReference>
<evidence type="ECO:0000256" key="13">
    <source>
        <dbReference type="ARBA" id="ARBA00023136"/>
    </source>
</evidence>
<feature type="compositionally biased region" description="Pro residues" evidence="15">
    <location>
        <begin position="291"/>
        <end position="307"/>
    </location>
</feature>
<accession>A0A4Y7LKP1</accession>
<evidence type="ECO:0000256" key="1">
    <source>
        <dbReference type="ARBA" id="ARBA00000900"/>
    </source>
</evidence>
<evidence type="ECO:0000256" key="14">
    <source>
        <dbReference type="ARBA" id="ARBA00024209"/>
    </source>
</evidence>
<protein>
    <recommendedName>
        <fullName evidence="4">RING-type E3 ubiquitin transferase</fullName>
        <ecNumber evidence="4">2.3.2.27</ecNumber>
    </recommendedName>
</protein>
<comment type="pathway">
    <text evidence="3">Protein modification; protein ubiquitination.</text>
</comment>
<evidence type="ECO:0000259" key="18">
    <source>
        <dbReference type="Pfam" id="PF13947"/>
    </source>
</evidence>
<evidence type="ECO:0000256" key="12">
    <source>
        <dbReference type="ARBA" id="ARBA00022989"/>
    </source>
</evidence>
<feature type="region of interest" description="Disordered" evidence="15">
    <location>
        <begin position="265"/>
        <end position="334"/>
    </location>
</feature>
<keyword evidence="13 16" id="KW-0472">Membrane</keyword>
<gene>
    <name evidence="19" type="ORF">C5167_047598</name>
</gene>
<keyword evidence="11" id="KW-0862">Zinc</keyword>
<keyword evidence="12 16" id="KW-1133">Transmembrane helix</keyword>
<evidence type="ECO:0000256" key="7">
    <source>
        <dbReference type="ARBA" id="ARBA00022723"/>
    </source>
</evidence>
<evidence type="ECO:0000256" key="4">
    <source>
        <dbReference type="ARBA" id="ARBA00012483"/>
    </source>
</evidence>
<dbReference type="GO" id="GO:0030247">
    <property type="term" value="F:polysaccharide binding"/>
    <property type="evidence" value="ECO:0007669"/>
    <property type="project" value="InterPro"/>
</dbReference>
<feature type="chain" id="PRO_5021414336" description="RING-type E3 ubiquitin transferase" evidence="17">
    <location>
        <begin position="26"/>
        <end position="334"/>
    </location>
</feature>
<evidence type="ECO:0000256" key="10">
    <source>
        <dbReference type="ARBA" id="ARBA00022786"/>
    </source>
</evidence>
<dbReference type="GO" id="GO:0016020">
    <property type="term" value="C:membrane"/>
    <property type="evidence" value="ECO:0007669"/>
    <property type="project" value="UniProtKB-SubCell"/>
</dbReference>
<evidence type="ECO:0000256" key="5">
    <source>
        <dbReference type="ARBA" id="ARBA00022679"/>
    </source>
</evidence>
<comment type="catalytic activity">
    <reaction evidence="1">
        <text>S-ubiquitinyl-[E2 ubiquitin-conjugating enzyme]-L-cysteine + [acceptor protein]-L-lysine = [E2 ubiquitin-conjugating enzyme]-L-cysteine + N(6)-ubiquitinyl-[acceptor protein]-L-lysine.</text>
        <dbReference type="EC" id="2.3.2.27"/>
    </reaction>
</comment>
<evidence type="ECO:0000256" key="6">
    <source>
        <dbReference type="ARBA" id="ARBA00022692"/>
    </source>
</evidence>
<sequence length="334" mass="38018">MMLFSLKCFLSYLFFFLFFLKIVTCQDNCSKVQCSSAGNEPEIVTPFGNKDLQGGGCGYPGFSLTCNILDKTVLKLPQSGEFLVRKIDYVNKEIRLYDQNNCLAQRLQQQNLNVNLSPFKAYAYQIYNFFNCPASITSIPNALAVPCLSNPTNTVLVTVPSSSEVDSNITKVLVNGGCQISAPVTIPIPFSAINKVSSYDFSIDDLYLTWIEPKKSEQNKPESNDPKGEENSFDWKKLLTIGFPILGAIAAIATIADILRKRKRRRQKKQEQKEREQKAREEREREEKPRQPPQHPPQYPPQHPPLYHPQQSLPYQQHPAPYYSQHPPHYHGYA</sequence>
<dbReference type="Pfam" id="PF13947">
    <property type="entry name" value="GUB_WAK_bind"/>
    <property type="match status" value="1"/>
</dbReference>